<comment type="caution">
    <text evidence="2">The sequence shown here is derived from an EMBL/GenBank/DDBJ whole genome shotgun (WGS) entry which is preliminary data.</text>
</comment>
<evidence type="ECO:0000313" key="2">
    <source>
        <dbReference type="EMBL" id="PWR23988.1"/>
    </source>
</evidence>
<accession>A0A317EA49</accession>
<dbReference type="AlphaFoldDB" id="A0A317EA49"/>
<keyword evidence="1" id="KW-0732">Signal</keyword>
<dbReference type="OrthoDB" id="7279180at2"/>
<proteinExistence type="predicted"/>
<keyword evidence="3" id="KW-1185">Reference proteome</keyword>
<gene>
    <name evidence="2" type="ORF">DKG75_05450</name>
</gene>
<evidence type="ECO:0008006" key="4">
    <source>
        <dbReference type="Google" id="ProtNLM"/>
    </source>
</evidence>
<evidence type="ECO:0000313" key="3">
    <source>
        <dbReference type="Proteomes" id="UP000246077"/>
    </source>
</evidence>
<feature type="chain" id="PRO_5016343924" description="Fibronectin-binding protein" evidence="1">
    <location>
        <begin position="25"/>
        <end position="127"/>
    </location>
</feature>
<dbReference type="RefSeq" id="WP_109920019.1">
    <property type="nucleotide sequence ID" value="NZ_QGLF01000001.1"/>
</dbReference>
<name>A0A317EA49_9PROT</name>
<organism evidence="2 3">
    <name type="scientific">Zavarzinia compransoris</name>
    <dbReference type="NCBI Taxonomy" id="1264899"/>
    <lineage>
        <taxon>Bacteria</taxon>
        <taxon>Pseudomonadati</taxon>
        <taxon>Pseudomonadota</taxon>
        <taxon>Alphaproteobacteria</taxon>
        <taxon>Rhodospirillales</taxon>
        <taxon>Zavarziniaceae</taxon>
        <taxon>Zavarzinia</taxon>
    </lineage>
</organism>
<dbReference type="EMBL" id="QGLF01000001">
    <property type="protein sequence ID" value="PWR23988.1"/>
    <property type="molecule type" value="Genomic_DNA"/>
</dbReference>
<feature type="signal peptide" evidence="1">
    <location>
        <begin position="1"/>
        <end position="24"/>
    </location>
</feature>
<reference evidence="3" key="1">
    <citation type="submission" date="2018-05" db="EMBL/GenBank/DDBJ databases">
        <title>Zavarzinia sp. HR-AS.</title>
        <authorList>
            <person name="Lee Y."/>
            <person name="Jeon C.O."/>
        </authorList>
    </citation>
    <scope>NUCLEOTIDE SEQUENCE [LARGE SCALE GENOMIC DNA]</scope>
    <source>
        <strain evidence="3">DSM 1231</strain>
    </source>
</reference>
<protein>
    <recommendedName>
        <fullName evidence="4">Fibronectin-binding protein</fullName>
    </recommendedName>
</protein>
<evidence type="ECO:0000256" key="1">
    <source>
        <dbReference type="SAM" id="SignalP"/>
    </source>
</evidence>
<dbReference type="Proteomes" id="UP000246077">
    <property type="component" value="Unassembled WGS sequence"/>
</dbReference>
<sequence length="127" mass="13295">MSKLFRRLALALAVTAAVAGPAFAQAFDVVGTYIVRGKNPGEDGTYGAEVKVSLVGEVYQLEWKAGGQTAVGVGLRLGDTLSVTWQDQATKEAAVAAFIVMPDGSLKGRWAPVGSEAAGSEDWIRKP</sequence>